<keyword evidence="2" id="KW-1185">Reference proteome</keyword>
<protein>
    <submittedName>
        <fullName evidence="1">LmbE family N-acetylglucosaminyl deacetylase</fullName>
    </submittedName>
</protein>
<dbReference type="InterPro" id="IPR003737">
    <property type="entry name" value="GlcNAc_PI_deacetylase-related"/>
</dbReference>
<dbReference type="Gene3D" id="3.40.50.10320">
    <property type="entry name" value="LmbE-like"/>
    <property type="match status" value="1"/>
</dbReference>
<accession>A0ABU1VIG7</accession>
<dbReference type="RefSeq" id="WP_204734529.1">
    <property type="nucleotide sequence ID" value="NZ_JAVDWE010000021.1"/>
</dbReference>
<dbReference type="Proteomes" id="UP001265550">
    <property type="component" value="Unassembled WGS sequence"/>
</dbReference>
<name>A0ABU1VIG7_9BURK</name>
<dbReference type="SUPFAM" id="SSF102588">
    <property type="entry name" value="LmbE-like"/>
    <property type="match status" value="1"/>
</dbReference>
<dbReference type="PANTHER" id="PTHR12993">
    <property type="entry name" value="N-ACETYLGLUCOSAMINYL-PHOSPHATIDYLINOSITOL DE-N-ACETYLASE-RELATED"/>
    <property type="match status" value="1"/>
</dbReference>
<dbReference type="EMBL" id="JAVDWE010000021">
    <property type="protein sequence ID" value="MDR7097234.1"/>
    <property type="molecule type" value="Genomic_DNA"/>
</dbReference>
<dbReference type="InterPro" id="IPR024078">
    <property type="entry name" value="LmbE-like_dom_sf"/>
</dbReference>
<dbReference type="Pfam" id="PF02585">
    <property type="entry name" value="PIG-L"/>
    <property type="match status" value="1"/>
</dbReference>
<evidence type="ECO:0000313" key="1">
    <source>
        <dbReference type="EMBL" id="MDR7097234.1"/>
    </source>
</evidence>
<sequence length="270" mass="29746">MSSLMHKLKNSVGYAVRQRTARGLLVALKRALHRLPSRLEEPIRARVLVIAPHADDEVIACGGALLRHRQLGSPTRVVFATDSSAGIQDPAIAQQVRKIRFDESEQVAAAMRFESVVRLDLPDASLVRHEAPLATLLADQIRAFQPDIIYCPFPGDGHADHQACALALADAAVELGWKGSIHGYEVWTALWPNIMVDISDQAEEKERLIRLYASQMADRDYAAGALGLNRYRGLQHRLAYAEAFYACDAHEFKALAGLLNQLVPEVPPSS</sequence>
<proteinExistence type="predicted"/>
<organism evidence="1 2">
    <name type="scientific">Hydrogenophaga laconesensis</name>
    <dbReference type="NCBI Taxonomy" id="1805971"/>
    <lineage>
        <taxon>Bacteria</taxon>
        <taxon>Pseudomonadati</taxon>
        <taxon>Pseudomonadota</taxon>
        <taxon>Betaproteobacteria</taxon>
        <taxon>Burkholderiales</taxon>
        <taxon>Comamonadaceae</taxon>
        <taxon>Hydrogenophaga</taxon>
    </lineage>
</organism>
<dbReference type="PANTHER" id="PTHR12993:SF30">
    <property type="entry name" value="N-ACETYL-ALPHA-D-GLUCOSAMINYL L-MALATE DEACETYLASE 1"/>
    <property type="match status" value="1"/>
</dbReference>
<reference evidence="1 2" key="1">
    <citation type="submission" date="2023-07" db="EMBL/GenBank/DDBJ databases">
        <title>Sorghum-associated microbial communities from plants grown in Nebraska, USA.</title>
        <authorList>
            <person name="Schachtman D."/>
        </authorList>
    </citation>
    <scope>NUCLEOTIDE SEQUENCE [LARGE SCALE GENOMIC DNA]</scope>
    <source>
        <strain evidence="1 2">BE240</strain>
    </source>
</reference>
<comment type="caution">
    <text evidence="1">The sequence shown here is derived from an EMBL/GenBank/DDBJ whole genome shotgun (WGS) entry which is preliminary data.</text>
</comment>
<evidence type="ECO:0000313" key="2">
    <source>
        <dbReference type="Proteomes" id="UP001265550"/>
    </source>
</evidence>
<gene>
    <name evidence="1" type="ORF">J2X09_005008</name>
</gene>